<dbReference type="InterPro" id="IPR003439">
    <property type="entry name" value="ABC_transporter-like_ATP-bd"/>
</dbReference>
<keyword evidence="11" id="KW-0325">Glycoprotein</keyword>
<comment type="caution">
    <text evidence="15">The sequence shown here is derived from an EMBL/GenBank/DDBJ whole genome shotgun (WGS) entry which is preliminary data.</text>
</comment>
<dbReference type="AlphaFoldDB" id="A0A1R2AVX3"/>
<dbReference type="GO" id="GO:0005743">
    <property type="term" value="C:mitochondrial inner membrane"/>
    <property type="evidence" value="ECO:0007669"/>
    <property type="project" value="TreeGrafter"/>
</dbReference>
<dbReference type="CDD" id="cd18577">
    <property type="entry name" value="ABC_6TM_Pgp_ABCB1_D1_like"/>
    <property type="match status" value="1"/>
</dbReference>
<dbReference type="SUPFAM" id="SSF52540">
    <property type="entry name" value="P-loop containing nucleoside triphosphate hydrolases"/>
    <property type="match status" value="2"/>
</dbReference>
<evidence type="ECO:0000256" key="10">
    <source>
        <dbReference type="ARBA" id="ARBA00023136"/>
    </source>
</evidence>
<feature type="domain" description="ABC transmembrane type-1" evidence="14">
    <location>
        <begin position="56"/>
        <end position="351"/>
    </location>
</feature>
<dbReference type="OrthoDB" id="417789at2759"/>
<dbReference type="PROSITE" id="PS00211">
    <property type="entry name" value="ABC_TRANSPORTER_1"/>
    <property type="match status" value="2"/>
</dbReference>
<dbReference type="InterPro" id="IPR036640">
    <property type="entry name" value="ABC1_TM_sf"/>
</dbReference>
<comment type="subcellular location">
    <subcellularLocation>
        <location evidence="1">Membrane</location>
        <topology evidence="1">Multi-pass membrane protein</topology>
    </subcellularLocation>
</comment>
<feature type="transmembrane region" description="Helical" evidence="12">
    <location>
        <begin position="101"/>
        <end position="125"/>
    </location>
</feature>
<keyword evidence="4 12" id="KW-0812">Transmembrane</keyword>
<reference evidence="15 16" key="1">
    <citation type="submission" date="2016-11" db="EMBL/GenBank/DDBJ databases">
        <title>The macronuclear genome of Stentor coeruleus: a giant cell with tiny introns.</title>
        <authorList>
            <person name="Slabodnick M."/>
            <person name="Ruby J.G."/>
            <person name="Reiff S.B."/>
            <person name="Swart E.C."/>
            <person name="Gosai S."/>
            <person name="Prabakaran S."/>
            <person name="Witkowska E."/>
            <person name="Larue G.E."/>
            <person name="Fisher S."/>
            <person name="Freeman R.M."/>
            <person name="Gunawardena J."/>
            <person name="Chu W."/>
            <person name="Stover N.A."/>
            <person name="Gregory B.D."/>
            <person name="Nowacki M."/>
            <person name="Derisi J."/>
            <person name="Roy S.W."/>
            <person name="Marshall W.F."/>
            <person name="Sood P."/>
        </authorList>
    </citation>
    <scope>NUCLEOTIDE SEQUENCE [LARGE SCALE GENOMIC DNA]</scope>
    <source>
        <strain evidence="15">WM001</strain>
    </source>
</reference>
<dbReference type="GO" id="GO:0016887">
    <property type="term" value="F:ATP hydrolysis activity"/>
    <property type="evidence" value="ECO:0007669"/>
    <property type="project" value="InterPro"/>
</dbReference>
<keyword evidence="10 12" id="KW-0472">Membrane</keyword>
<dbReference type="EMBL" id="MPUH01001298">
    <property type="protein sequence ID" value="OMJ68658.1"/>
    <property type="molecule type" value="Genomic_DNA"/>
</dbReference>
<feature type="transmembrane region" description="Helical" evidence="12">
    <location>
        <begin position="902"/>
        <end position="922"/>
    </location>
</feature>
<dbReference type="GO" id="GO:0090374">
    <property type="term" value="P:oligopeptide export from mitochondrion"/>
    <property type="evidence" value="ECO:0007669"/>
    <property type="project" value="TreeGrafter"/>
</dbReference>
<keyword evidence="6" id="KW-0547">Nucleotide-binding</keyword>
<dbReference type="PROSITE" id="PS50893">
    <property type="entry name" value="ABC_TRANSPORTER_2"/>
    <property type="match status" value="2"/>
</dbReference>
<dbReference type="InterPro" id="IPR003593">
    <property type="entry name" value="AAA+_ATPase"/>
</dbReference>
<gene>
    <name evidence="15" type="ORF">SteCoe_33833</name>
</gene>
<feature type="transmembrane region" description="Helical" evidence="12">
    <location>
        <begin position="283"/>
        <end position="308"/>
    </location>
</feature>
<evidence type="ECO:0000256" key="3">
    <source>
        <dbReference type="ARBA" id="ARBA00022448"/>
    </source>
</evidence>
<accession>A0A1R2AVX3</accession>
<keyword evidence="8" id="KW-1278">Translocase</keyword>
<dbReference type="FunFam" id="3.40.50.300:FF:000604">
    <property type="entry name" value="ABC transporter B family member 28"/>
    <property type="match status" value="1"/>
</dbReference>
<comment type="similarity">
    <text evidence="2">Belongs to the ABC transporter superfamily. ABCB family. Multidrug resistance exporter (TC 3.A.1.201) subfamily.</text>
</comment>
<evidence type="ECO:0000256" key="11">
    <source>
        <dbReference type="ARBA" id="ARBA00023180"/>
    </source>
</evidence>
<dbReference type="Pfam" id="PF00664">
    <property type="entry name" value="ABC_membrane"/>
    <property type="match status" value="2"/>
</dbReference>
<dbReference type="FunFam" id="3.40.50.300:FF:000479">
    <property type="entry name" value="Multidrug resistance protein 1A"/>
    <property type="match status" value="1"/>
</dbReference>
<evidence type="ECO:0000256" key="1">
    <source>
        <dbReference type="ARBA" id="ARBA00004141"/>
    </source>
</evidence>
<dbReference type="CDD" id="cd18578">
    <property type="entry name" value="ABC_6TM_Pgp_ABCB1_D2_like"/>
    <property type="match status" value="1"/>
</dbReference>
<evidence type="ECO:0000313" key="16">
    <source>
        <dbReference type="Proteomes" id="UP000187209"/>
    </source>
</evidence>
<evidence type="ECO:0000313" key="15">
    <source>
        <dbReference type="EMBL" id="OMJ68658.1"/>
    </source>
</evidence>
<evidence type="ECO:0000256" key="9">
    <source>
        <dbReference type="ARBA" id="ARBA00022989"/>
    </source>
</evidence>
<evidence type="ECO:0000256" key="8">
    <source>
        <dbReference type="ARBA" id="ARBA00022967"/>
    </source>
</evidence>
<dbReference type="PANTHER" id="PTHR43394:SF11">
    <property type="entry name" value="ATP-BINDING CASSETTE TRANSPORTER"/>
    <property type="match status" value="1"/>
</dbReference>
<evidence type="ECO:0000256" key="12">
    <source>
        <dbReference type="SAM" id="Phobius"/>
    </source>
</evidence>
<dbReference type="SUPFAM" id="SSF90123">
    <property type="entry name" value="ABC transporter transmembrane region"/>
    <property type="match status" value="2"/>
</dbReference>
<keyword evidence="9 12" id="KW-1133">Transmembrane helix</keyword>
<evidence type="ECO:0000259" key="14">
    <source>
        <dbReference type="PROSITE" id="PS50929"/>
    </source>
</evidence>
<feature type="domain" description="ABC transporter" evidence="13">
    <location>
        <begin position="382"/>
        <end position="618"/>
    </location>
</feature>
<dbReference type="PROSITE" id="PS50929">
    <property type="entry name" value="ABC_TM1F"/>
    <property type="match status" value="2"/>
</dbReference>
<sequence>MPERLQNPQEKSDDKNQDKDLETAAFLKPQEMETGTRASFSVMYQYATRKDFILIVIGLITNVIFSCLPVVLVIKIGDVIDIMSNFNGDFDNFYNEERETAIIQFILGIVTVILSWIAVSTFIKLGSRQGLYWKRAYFNAVINKPITWFDKHNPAELGSAIDMDCNAIEHALGEKIMLVMSSLIFFIASWILAFIISIELSCIALCMLPFQLGAAFIVEKASVEASIESQEKYKVAGGIAEECLEGVKTVASCNAQENRARHYQMELEPLKKSTTLMGILHGFGWAVFFVVLFAFSGILFYISAYLMVEKPEIWGMTSSIEAKEVVMIFFATAMSSFYLGTAVPCVQFIEAGRVAAARVDRIIKKSKKWDGNKRIIRLKGQVDIEDAYFNYPSNPQINILQGISLSVKPGDSLALVGETGSGKSTIIQLIEGFYYPTSGVVKIDGLDIREYDLSTIRELIALVNQEPILFNCSIKENIKMGYVYALDKEVEAAAKEAEANEFIDSLPEKYDTWVGLKGSQLSGGQKQRIAIARAMIKKPKILLLDEATSALDMNTEKKIQVTLDKVMKGRTTIIVAQRLSTIKNAKKIMVLDRGRIIESGTYESLLEANGTFTRLLNIQKKVEDDSLKSVQSLLHKGIVQEEEEVYKEVEVIEKKNGETMGRIMSIMKKYWAWLVLALIASVISGLTFPLFGYMFSDNVTTMLGLIGSDIVADAKTNMYILIIEAVVILFSLTILCGALARISALYTYDLRYQGLNSLLYYDQKFYDKPDSSPPSLAYKLGSDCEKVSNIGGPVLGLQLLVVSSLTAGIIIAMQHNVVLSLVVIAMVPLIVVSNAKGELLQVNGLASNDLKKTSAIASDALTNIKTVHSFNRQVLFHEKYTEATQSENDNVMKSAHMNGFMFGFRYCVLYFVWGVIAWFGAYRVREGELDLDDMLIVFFCIMFSSWGFMVVGALIPDVDGGIDSAKKMFEIIDYQPEINANSNEGCVDPIHGNFTFKDVIFQYENRNIVVLKNINLTVTAGTTLGITGTTGSGKSTIAQLLLRFYDPTAGEIFLEGKPLKSYNIRHLRDSVCWVGQEPILFKGSIFFNMQIARQDVTREEAVAALTKAQALDVLEKYGLDSDVGLRGNRLSGGQKQRVAIARALVRKPKVLVFDESTSALDTITESNLQKAIKDEKFTIIAIAHRLKTIRDYDQIILIEKGSIVEVGTHDQLMKISNGYYKKLYQTSE</sequence>
<dbReference type="InterPro" id="IPR027417">
    <property type="entry name" value="P-loop_NTPase"/>
</dbReference>
<dbReference type="InterPro" id="IPR017871">
    <property type="entry name" value="ABC_transporter-like_CS"/>
</dbReference>
<evidence type="ECO:0000256" key="7">
    <source>
        <dbReference type="ARBA" id="ARBA00022840"/>
    </source>
</evidence>
<evidence type="ECO:0000256" key="2">
    <source>
        <dbReference type="ARBA" id="ARBA00007577"/>
    </source>
</evidence>
<feature type="transmembrane region" description="Helical" evidence="12">
    <location>
        <begin position="718"/>
        <end position="742"/>
    </location>
</feature>
<dbReference type="SMART" id="SM00382">
    <property type="entry name" value="AAA"/>
    <property type="match status" value="2"/>
</dbReference>
<dbReference type="InterPro" id="IPR039421">
    <property type="entry name" value="Type_1_exporter"/>
</dbReference>
<dbReference type="Gene3D" id="1.20.1560.10">
    <property type="entry name" value="ABC transporter type 1, transmembrane domain"/>
    <property type="match status" value="1"/>
</dbReference>
<keyword evidence="7" id="KW-0067">ATP-binding</keyword>
<dbReference type="Proteomes" id="UP000187209">
    <property type="component" value="Unassembled WGS sequence"/>
</dbReference>
<feature type="transmembrane region" description="Helical" evidence="12">
    <location>
        <begin position="52"/>
        <end position="74"/>
    </location>
</feature>
<feature type="domain" description="ABC transporter" evidence="13">
    <location>
        <begin position="994"/>
        <end position="1225"/>
    </location>
</feature>
<feature type="transmembrane region" description="Helical" evidence="12">
    <location>
        <begin position="934"/>
        <end position="958"/>
    </location>
</feature>
<evidence type="ECO:0000256" key="6">
    <source>
        <dbReference type="ARBA" id="ARBA00022741"/>
    </source>
</evidence>
<protein>
    <recommendedName>
        <fullName evidence="17">Bile salt export pump</fullName>
    </recommendedName>
</protein>
<keyword evidence="3" id="KW-0813">Transport</keyword>
<evidence type="ECO:0000256" key="5">
    <source>
        <dbReference type="ARBA" id="ARBA00022737"/>
    </source>
</evidence>
<organism evidence="15 16">
    <name type="scientific">Stentor coeruleus</name>
    <dbReference type="NCBI Taxonomy" id="5963"/>
    <lineage>
        <taxon>Eukaryota</taxon>
        <taxon>Sar</taxon>
        <taxon>Alveolata</taxon>
        <taxon>Ciliophora</taxon>
        <taxon>Postciliodesmatophora</taxon>
        <taxon>Heterotrichea</taxon>
        <taxon>Heterotrichida</taxon>
        <taxon>Stentoridae</taxon>
        <taxon>Stentor</taxon>
    </lineage>
</organism>
<dbReference type="Gene3D" id="3.40.50.300">
    <property type="entry name" value="P-loop containing nucleotide triphosphate hydrolases"/>
    <property type="match status" value="2"/>
</dbReference>
<keyword evidence="16" id="KW-1185">Reference proteome</keyword>
<keyword evidence="5" id="KW-0677">Repeat</keyword>
<dbReference type="GO" id="GO:0005524">
    <property type="term" value="F:ATP binding"/>
    <property type="evidence" value="ECO:0007669"/>
    <property type="project" value="UniProtKB-KW"/>
</dbReference>
<proteinExistence type="inferred from homology"/>
<feature type="transmembrane region" description="Helical" evidence="12">
    <location>
        <begin position="817"/>
        <end position="835"/>
    </location>
</feature>
<feature type="transmembrane region" description="Helical" evidence="12">
    <location>
        <begin position="183"/>
        <end position="210"/>
    </location>
</feature>
<feature type="transmembrane region" description="Helical" evidence="12">
    <location>
        <begin position="670"/>
        <end position="695"/>
    </location>
</feature>
<feature type="transmembrane region" description="Helical" evidence="12">
    <location>
        <begin position="790"/>
        <end position="811"/>
    </location>
</feature>
<feature type="domain" description="ABC transmembrane type-1" evidence="14">
    <location>
        <begin position="675"/>
        <end position="960"/>
    </location>
</feature>
<dbReference type="PANTHER" id="PTHR43394">
    <property type="entry name" value="ATP-DEPENDENT PERMEASE MDL1, MITOCHONDRIAL"/>
    <property type="match status" value="1"/>
</dbReference>
<dbReference type="InterPro" id="IPR011527">
    <property type="entry name" value="ABC1_TM_dom"/>
</dbReference>
<dbReference type="GO" id="GO:0015421">
    <property type="term" value="F:ABC-type oligopeptide transporter activity"/>
    <property type="evidence" value="ECO:0007669"/>
    <property type="project" value="TreeGrafter"/>
</dbReference>
<evidence type="ECO:0000256" key="4">
    <source>
        <dbReference type="ARBA" id="ARBA00022692"/>
    </source>
</evidence>
<dbReference type="Pfam" id="PF00005">
    <property type="entry name" value="ABC_tran"/>
    <property type="match status" value="2"/>
</dbReference>
<evidence type="ECO:0008006" key="17">
    <source>
        <dbReference type="Google" id="ProtNLM"/>
    </source>
</evidence>
<evidence type="ECO:0000259" key="13">
    <source>
        <dbReference type="PROSITE" id="PS50893"/>
    </source>
</evidence>
<name>A0A1R2AVX3_9CILI</name>